<keyword evidence="8" id="KW-0479">Metal-binding</keyword>
<dbReference type="Proteomes" id="UP001302126">
    <property type="component" value="Unassembled WGS sequence"/>
</dbReference>
<dbReference type="Gene3D" id="2.40.50.90">
    <property type="match status" value="1"/>
</dbReference>
<organism evidence="17 18">
    <name type="scientific">Podospora australis</name>
    <dbReference type="NCBI Taxonomy" id="1536484"/>
    <lineage>
        <taxon>Eukaryota</taxon>
        <taxon>Fungi</taxon>
        <taxon>Dikarya</taxon>
        <taxon>Ascomycota</taxon>
        <taxon>Pezizomycotina</taxon>
        <taxon>Sordariomycetes</taxon>
        <taxon>Sordariomycetidae</taxon>
        <taxon>Sordariales</taxon>
        <taxon>Podosporaceae</taxon>
        <taxon>Podospora</taxon>
    </lineage>
</organism>
<evidence type="ECO:0000256" key="7">
    <source>
        <dbReference type="ARBA" id="ARBA00022722"/>
    </source>
</evidence>
<keyword evidence="7" id="KW-0540">Nuclease</keyword>
<comment type="subcellular location">
    <subcellularLocation>
        <location evidence="1">Membrane</location>
        <topology evidence="1">Single-pass membrane protein</topology>
    </subcellularLocation>
    <subcellularLocation>
        <location evidence="2">Mitochondrion</location>
    </subcellularLocation>
</comment>
<sequence>MCHHRRIIYGACNHFRWDPIAFQKCGVQREFEAGRKDKGCGEMWSHGFTTTKLNDRLCSSCRVKIERSKLLANQTRALIANVQEELKRIREILEPVPEQDDNTENGHFSYAASQASESRSVGSEKHSTSQRSSSRSSPSTPARTAVRTSLDTVDTSFLSQLEGDAAELRGIRSELGERQSKGRGRVYCRYLCSYLPGKQRHEPIMPWSSSSFSSSNSAGGRDDDRKSLINNNIFDTWVPPIAAAGISVGVYVFYQRYMRRIPTSTHVPASAFFRRSIFGKVTSVGDGDGLRLFHTPGGRLAGWGWCRFAPTDKKALKGQTISIRLAGVDAPEGAHFGHTAQPFANEALRHLTSQVLNRRVRAYVYRRDQYDRIVSTVYVRKPPFFLRKDVGLDLINQGLATAYEGKVNAEFGGPEMEAKYKAAEAVAKDRGKGMWSVQKPGGFFHPRKKVQELESPAAYKRRNKLLGEQRPTPPSKTKA</sequence>
<evidence type="ECO:0000313" key="18">
    <source>
        <dbReference type="Proteomes" id="UP001302126"/>
    </source>
</evidence>
<dbReference type="GO" id="GO:0016787">
    <property type="term" value="F:hydrolase activity"/>
    <property type="evidence" value="ECO:0007669"/>
    <property type="project" value="UniProtKB-KW"/>
</dbReference>
<feature type="region of interest" description="Disordered" evidence="15">
    <location>
        <begin position="454"/>
        <end position="479"/>
    </location>
</feature>
<dbReference type="AlphaFoldDB" id="A0AAN7AK56"/>
<keyword evidence="6" id="KW-0812">Transmembrane</keyword>
<dbReference type="GO" id="GO:0005739">
    <property type="term" value="C:mitochondrion"/>
    <property type="evidence" value="ECO:0007669"/>
    <property type="project" value="UniProtKB-SubCell"/>
</dbReference>
<dbReference type="PROSITE" id="PS50830">
    <property type="entry name" value="TNASE_3"/>
    <property type="match status" value="1"/>
</dbReference>
<evidence type="ECO:0000256" key="12">
    <source>
        <dbReference type="ARBA" id="ARBA00022989"/>
    </source>
</evidence>
<comment type="similarity">
    <text evidence="3">Belongs to the LCL3 family.</text>
</comment>
<keyword evidence="13" id="KW-0496">Mitochondrion</keyword>
<dbReference type="SMART" id="SM00318">
    <property type="entry name" value="SNc"/>
    <property type="match status" value="1"/>
</dbReference>
<dbReference type="InterPro" id="IPR035437">
    <property type="entry name" value="SNase_OB-fold_sf"/>
</dbReference>
<keyword evidence="10" id="KW-0378">Hydrolase</keyword>
<evidence type="ECO:0000256" key="10">
    <source>
        <dbReference type="ARBA" id="ARBA00022801"/>
    </source>
</evidence>
<evidence type="ECO:0000256" key="14">
    <source>
        <dbReference type="ARBA" id="ARBA00023136"/>
    </source>
</evidence>
<feature type="compositionally biased region" description="Low complexity" evidence="15">
    <location>
        <begin position="129"/>
        <end position="145"/>
    </location>
</feature>
<dbReference type="PANTHER" id="PTHR12302:SF3">
    <property type="entry name" value="SERINE_THREONINE-PROTEIN KINASE 31"/>
    <property type="match status" value="1"/>
</dbReference>
<evidence type="ECO:0000256" key="4">
    <source>
        <dbReference type="ARBA" id="ARBA00013404"/>
    </source>
</evidence>
<protein>
    <recommendedName>
        <fullName evidence="4">Probable endonuclease LCL3</fullName>
    </recommendedName>
    <alternativeName>
        <fullName evidence="5">Probable endonuclease lcl3</fullName>
    </alternativeName>
</protein>
<keyword evidence="18" id="KW-1185">Reference proteome</keyword>
<dbReference type="FunFam" id="2.40.50.90:FF:000029">
    <property type="entry name" value="Probable endonuclease lcl3"/>
    <property type="match status" value="1"/>
</dbReference>
<accession>A0AAN7AK56</accession>
<dbReference type="EMBL" id="MU864380">
    <property type="protein sequence ID" value="KAK4189007.1"/>
    <property type="molecule type" value="Genomic_DNA"/>
</dbReference>
<comment type="caution">
    <text evidence="17">The sequence shown here is derived from an EMBL/GenBank/DDBJ whole genome shotgun (WGS) entry which is preliminary data.</text>
</comment>
<feature type="domain" description="TNase-like" evidence="16">
    <location>
        <begin position="275"/>
        <end position="437"/>
    </location>
</feature>
<keyword evidence="9" id="KW-0255">Endonuclease</keyword>
<evidence type="ECO:0000256" key="1">
    <source>
        <dbReference type="ARBA" id="ARBA00004167"/>
    </source>
</evidence>
<dbReference type="InterPro" id="IPR016071">
    <property type="entry name" value="Staphylococal_nuclease_OB-fold"/>
</dbReference>
<dbReference type="PANTHER" id="PTHR12302">
    <property type="entry name" value="EBNA2 BINDING PROTEIN P100"/>
    <property type="match status" value="1"/>
</dbReference>
<evidence type="ECO:0000256" key="6">
    <source>
        <dbReference type="ARBA" id="ARBA00022692"/>
    </source>
</evidence>
<evidence type="ECO:0000256" key="13">
    <source>
        <dbReference type="ARBA" id="ARBA00023128"/>
    </source>
</evidence>
<evidence type="ECO:0000259" key="16">
    <source>
        <dbReference type="PROSITE" id="PS50830"/>
    </source>
</evidence>
<dbReference type="GO" id="GO:0016020">
    <property type="term" value="C:membrane"/>
    <property type="evidence" value="ECO:0007669"/>
    <property type="project" value="UniProtKB-SubCell"/>
</dbReference>
<evidence type="ECO:0000313" key="17">
    <source>
        <dbReference type="EMBL" id="KAK4189007.1"/>
    </source>
</evidence>
<name>A0AAN7AK56_9PEZI</name>
<evidence type="ECO:0000256" key="2">
    <source>
        <dbReference type="ARBA" id="ARBA00004173"/>
    </source>
</evidence>
<dbReference type="GO" id="GO:0046872">
    <property type="term" value="F:metal ion binding"/>
    <property type="evidence" value="ECO:0007669"/>
    <property type="project" value="UniProtKB-KW"/>
</dbReference>
<feature type="region of interest" description="Disordered" evidence="15">
    <location>
        <begin position="113"/>
        <end position="148"/>
    </location>
</feature>
<proteinExistence type="inferred from homology"/>
<evidence type="ECO:0000256" key="5">
    <source>
        <dbReference type="ARBA" id="ARBA00014651"/>
    </source>
</evidence>
<dbReference type="GO" id="GO:0004519">
    <property type="term" value="F:endonuclease activity"/>
    <property type="evidence" value="ECO:0007669"/>
    <property type="project" value="UniProtKB-KW"/>
</dbReference>
<keyword evidence="14" id="KW-0472">Membrane</keyword>
<dbReference type="SUPFAM" id="SSF50199">
    <property type="entry name" value="Staphylococcal nuclease"/>
    <property type="match status" value="1"/>
</dbReference>
<keyword evidence="11" id="KW-0106">Calcium</keyword>
<dbReference type="Pfam" id="PF00565">
    <property type="entry name" value="SNase"/>
    <property type="match status" value="1"/>
</dbReference>
<evidence type="ECO:0000256" key="9">
    <source>
        <dbReference type="ARBA" id="ARBA00022759"/>
    </source>
</evidence>
<reference evidence="17" key="1">
    <citation type="journal article" date="2023" name="Mol. Phylogenet. Evol.">
        <title>Genome-scale phylogeny and comparative genomics of the fungal order Sordariales.</title>
        <authorList>
            <person name="Hensen N."/>
            <person name="Bonometti L."/>
            <person name="Westerberg I."/>
            <person name="Brannstrom I.O."/>
            <person name="Guillou S."/>
            <person name="Cros-Aarteil S."/>
            <person name="Calhoun S."/>
            <person name="Haridas S."/>
            <person name="Kuo A."/>
            <person name="Mondo S."/>
            <person name="Pangilinan J."/>
            <person name="Riley R."/>
            <person name="LaButti K."/>
            <person name="Andreopoulos B."/>
            <person name="Lipzen A."/>
            <person name="Chen C."/>
            <person name="Yan M."/>
            <person name="Daum C."/>
            <person name="Ng V."/>
            <person name="Clum A."/>
            <person name="Steindorff A."/>
            <person name="Ohm R.A."/>
            <person name="Martin F."/>
            <person name="Silar P."/>
            <person name="Natvig D.O."/>
            <person name="Lalanne C."/>
            <person name="Gautier V."/>
            <person name="Ament-Velasquez S.L."/>
            <person name="Kruys A."/>
            <person name="Hutchinson M.I."/>
            <person name="Powell A.J."/>
            <person name="Barry K."/>
            <person name="Miller A.N."/>
            <person name="Grigoriev I.V."/>
            <person name="Debuchy R."/>
            <person name="Gladieux P."/>
            <person name="Hiltunen Thoren M."/>
            <person name="Johannesson H."/>
        </authorList>
    </citation>
    <scope>NUCLEOTIDE SEQUENCE</scope>
    <source>
        <strain evidence="17">PSN309</strain>
    </source>
</reference>
<evidence type="ECO:0000256" key="15">
    <source>
        <dbReference type="SAM" id="MobiDB-lite"/>
    </source>
</evidence>
<gene>
    <name evidence="17" type="ORF">QBC35DRAFT_381208</name>
</gene>
<keyword evidence="12" id="KW-1133">Transmembrane helix</keyword>
<evidence type="ECO:0000256" key="3">
    <source>
        <dbReference type="ARBA" id="ARBA00005435"/>
    </source>
</evidence>
<evidence type="ECO:0000256" key="11">
    <source>
        <dbReference type="ARBA" id="ARBA00022837"/>
    </source>
</evidence>
<evidence type="ECO:0000256" key="8">
    <source>
        <dbReference type="ARBA" id="ARBA00022723"/>
    </source>
</evidence>
<reference evidence="17" key="2">
    <citation type="submission" date="2023-05" db="EMBL/GenBank/DDBJ databases">
        <authorList>
            <consortium name="Lawrence Berkeley National Laboratory"/>
            <person name="Steindorff A."/>
            <person name="Hensen N."/>
            <person name="Bonometti L."/>
            <person name="Westerberg I."/>
            <person name="Brannstrom I.O."/>
            <person name="Guillou S."/>
            <person name="Cros-Aarteil S."/>
            <person name="Calhoun S."/>
            <person name="Haridas S."/>
            <person name="Kuo A."/>
            <person name="Mondo S."/>
            <person name="Pangilinan J."/>
            <person name="Riley R."/>
            <person name="Labutti K."/>
            <person name="Andreopoulos B."/>
            <person name="Lipzen A."/>
            <person name="Chen C."/>
            <person name="Yanf M."/>
            <person name="Daum C."/>
            <person name="Ng V."/>
            <person name="Clum A."/>
            <person name="Ohm R."/>
            <person name="Martin F."/>
            <person name="Silar P."/>
            <person name="Natvig D."/>
            <person name="Lalanne C."/>
            <person name="Gautier V."/>
            <person name="Ament-Velasquez S.L."/>
            <person name="Kruys A."/>
            <person name="Hutchinson M.I."/>
            <person name="Powell A.J."/>
            <person name="Barry K."/>
            <person name="Miller A.N."/>
            <person name="Grigoriev I.V."/>
            <person name="Debuchy R."/>
            <person name="Gladieux P."/>
            <person name="Thoren M.H."/>
            <person name="Johannesson H."/>
        </authorList>
    </citation>
    <scope>NUCLEOTIDE SEQUENCE</scope>
    <source>
        <strain evidence="17">PSN309</strain>
    </source>
</reference>